<evidence type="ECO:0000259" key="1">
    <source>
        <dbReference type="Pfam" id="PF25055"/>
    </source>
</evidence>
<dbReference type="InterPro" id="IPR016024">
    <property type="entry name" value="ARM-type_fold"/>
</dbReference>
<dbReference type="SUPFAM" id="SSF48371">
    <property type="entry name" value="ARM repeat"/>
    <property type="match status" value="1"/>
</dbReference>
<organism evidence="2 3">
    <name type="scientific">Hibiscus sabdariffa</name>
    <name type="common">roselle</name>
    <dbReference type="NCBI Taxonomy" id="183260"/>
    <lineage>
        <taxon>Eukaryota</taxon>
        <taxon>Viridiplantae</taxon>
        <taxon>Streptophyta</taxon>
        <taxon>Embryophyta</taxon>
        <taxon>Tracheophyta</taxon>
        <taxon>Spermatophyta</taxon>
        <taxon>Magnoliopsida</taxon>
        <taxon>eudicotyledons</taxon>
        <taxon>Gunneridae</taxon>
        <taxon>Pentapetalae</taxon>
        <taxon>rosids</taxon>
        <taxon>malvids</taxon>
        <taxon>Malvales</taxon>
        <taxon>Malvaceae</taxon>
        <taxon>Malvoideae</taxon>
        <taxon>Hibiscus</taxon>
    </lineage>
</organism>
<gene>
    <name evidence="2" type="ORF">V6N11_074326</name>
</gene>
<proteinExistence type="predicted"/>
<sequence length="372" mass="42597">MTQPYQKQQMENALKELVSQAIQLEDAIALAKLFGVNCREMASQLSQMLIILLHYVSLDPLLLYLNPNHYFHVISMVSRLLNQAFSLACTCKRYTVFCQLFSTATNRTRVLQLLDVCIAKTNRLLIIYDPGFKFNSTTLSYPLAWSCMVRAQHCGDELRLHQTLMILTEITTQAEDNIDLKRKAFKTNFPAAKSIVELLLKVIKQSDDRTSKVLAIRSIGYLARIFRESNNHQVLSALVPQLENGDREVVAEALVALIKFACDHNHLCRQHSNMMIELNAAQLLVKLLSQGERECRVQFHGLKLMCYIISKADYSAAVEQDRIATAIRQLLTEERGRRRRIAGSRHPELKELANKALDRLTLYYDTNERLLN</sequence>
<dbReference type="InterPro" id="IPR056694">
    <property type="entry name" value="DUF7792"/>
</dbReference>
<feature type="domain" description="DUF7792" evidence="1">
    <location>
        <begin position="14"/>
        <end position="129"/>
    </location>
</feature>
<comment type="caution">
    <text evidence="2">The sequence shown here is derived from an EMBL/GenBank/DDBJ whole genome shotgun (WGS) entry which is preliminary data.</text>
</comment>
<dbReference type="EMBL" id="JBBPBN010000026">
    <property type="protein sequence ID" value="KAK9007401.1"/>
    <property type="molecule type" value="Genomic_DNA"/>
</dbReference>
<dbReference type="InterPro" id="IPR011989">
    <property type="entry name" value="ARM-like"/>
</dbReference>
<name>A0ABR2R3S2_9ROSI</name>
<reference evidence="2 3" key="1">
    <citation type="journal article" date="2024" name="G3 (Bethesda)">
        <title>Genome assembly of Hibiscus sabdariffa L. provides insights into metabolisms of medicinal natural products.</title>
        <authorList>
            <person name="Kim T."/>
        </authorList>
    </citation>
    <scope>NUCLEOTIDE SEQUENCE [LARGE SCALE GENOMIC DNA]</scope>
    <source>
        <strain evidence="2">TK-2024</strain>
        <tissue evidence="2">Old leaves</tissue>
    </source>
</reference>
<protein>
    <recommendedName>
        <fullName evidence="1">DUF7792 domain-containing protein</fullName>
    </recommendedName>
</protein>
<keyword evidence="3" id="KW-1185">Reference proteome</keyword>
<dbReference type="Pfam" id="PF25055">
    <property type="entry name" value="DUF7792"/>
    <property type="match status" value="1"/>
</dbReference>
<evidence type="ECO:0000313" key="3">
    <source>
        <dbReference type="Proteomes" id="UP001396334"/>
    </source>
</evidence>
<accession>A0ABR2R3S2</accession>
<dbReference type="Proteomes" id="UP001396334">
    <property type="component" value="Unassembled WGS sequence"/>
</dbReference>
<dbReference type="PANTHER" id="PTHR46168">
    <property type="entry name" value="ARMADILLO REPEAT ONLY 4"/>
    <property type="match status" value="1"/>
</dbReference>
<dbReference type="Gene3D" id="1.25.10.10">
    <property type="entry name" value="Leucine-rich Repeat Variant"/>
    <property type="match status" value="1"/>
</dbReference>
<evidence type="ECO:0000313" key="2">
    <source>
        <dbReference type="EMBL" id="KAK9007401.1"/>
    </source>
</evidence>
<dbReference type="PANTHER" id="PTHR46168:SF1">
    <property type="entry name" value="ARMADILLO REPEAT ONLY 4"/>
    <property type="match status" value="1"/>
</dbReference>